<dbReference type="PANTHER" id="PTHR47926:SF433">
    <property type="entry name" value="PENTATRICOPEPTIDE REPEAT-CONTAINING PROTEIN"/>
    <property type="match status" value="1"/>
</dbReference>
<dbReference type="InterPro" id="IPR046848">
    <property type="entry name" value="E_motif"/>
</dbReference>
<dbReference type="InterPro" id="IPR046960">
    <property type="entry name" value="PPR_At4g14850-like_plant"/>
</dbReference>
<protein>
    <submittedName>
        <fullName evidence="1">Uncharacterized protein MANES_05G012800</fullName>
    </submittedName>
</protein>
<dbReference type="GO" id="GO:0009451">
    <property type="term" value="P:RNA modification"/>
    <property type="evidence" value="ECO:0007669"/>
    <property type="project" value="InterPro"/>
</dbReference>
<dbReference type="GO" id="GO:0003723">
    <property type="term" value="F:RNA binding"/>
    <property type="evidence" value="ECO:0007669"/>
    <property type="project" value="InterPro"/>
</dbReference>
<proteinExistence type="predicted"/>
<dbReference type="Gene3D" id="1.25.40.10">
    <property type="entry name" value="Tetratricopeptide repeat domain"/>
    <property type="match status" value="1"/>
</dbReference>
<dbReference type="Pfam" id="PF20431">
    <property type="entry name" value="E_motif"/>
    <property type="match status" value="1"/>
</dbReference>
<reference evidence="1" key="1">
    <citation type="submission" date="2018-02" db="EMBL/GenBank/DDBJ databases">
        <title>Rhizophora mucronata_Transcriptome.</title>
        <authorList>
            <person name="Meera S.P."/>
            <person name="Sreeshan A."/>
            <person name="Augustine A."/>
        </authorList>
    </citation>
    <scope>NUCLEOTIDE SEQUENCE</scope>
    <source>
        <tissue evidence="1">Leaf</tissue>
    </source>
</reference>
<dbReference type="PROSITE" id="PS51257">
    <property type="entry name" value="PROKAR_LIPOPROTEIN"/>
    <property type="match status" value="1"/>
</dbReference>
<evidence type="ECO:0000313" key="1">
    <source>
        <dbReference type="EMBL" id="MBX61797.1"/>
    </source>
</evidence>
<dbReference type="InterPro" id="IPR011990">
    <property type="entry name" value="TPR-like_helical_dom_sf"/>
</dbReference>
<accession>A0A2P2Q486</accession>
<dbReference type="PANTHER" id="PTHR47926">
    <property type="entry name" value="PENTATRICOPEPTIDE REPEAT-CONTAINING PROTEIN"/>
    <property type="match status" value="1"/>
</dbReference>
<dbReference type="EMBL" id="GGEC01081313">
    <property type="protein sequence ID" value="MBX61797.1"/>
    <property type="molecule type" value="Transcribed_RNA"/>
</dbReference>
<sequence length="99" mass="11111">MLDHAAKLIEGMPFEPDVVLWGALLGACGLHSCLELGAYAVEGIERLKEDHPITYAMLSKIHGDRGQWADIIELRKMMKVRHVKKQEAGSWTESPLCIR</sequence>
<organism evidence="1">
    <name type="scientific">Rhizophora mucronata</name>
    <name type="common">Asiatic mangrove</name>
    <dbReference type="NCBI Taxonomy" id="61149"/>
    <lineage>
        <taxon>Eukaryota</taxon>
        <taxon>Viridiplantae</taxon>
        <taxon>Streptophyta</taxon>
        <taxon>Embryophyta</taxon>
        <taxon>Tracheophyta</taxon>
        <taxon>Spermatophyta</taxon>
        <taxon>Magnoliopsida</taxon>
        <taxon>eudicotyledons</taxon>
        <taxon>Gunneridae</taxon>
        <taxon>Pentapetalae</taxon>
        <taxon>rosids</taxon>
        <taxon>fabids</taxon>
        <taxon>Malpighiales</taxon>
        <taxon>Rhizophoraceae</taxon>
        <taxon>Rhizophora</taxon>
    </lineage>
</organism>
<dbReference type="AlphaFoldDB" id="A0A2P2Q486"/>
<name>A0A2P2Q486_RHIMU</name>